<evidence type="ECO:0000313" key="2">
    <source>
        <dbReference type="EMBL" id="CAG6448743.1"/>
    </source>
</evidence>
<feature type="region of interest" description="Disordered" evidence="1">
    <location>
        <begin position="1"/>
        <end position="32"/>
    </location>
</feature>
<accession>A0A8D8A5B5</accession>
<dbReference type="EMBL" id="HBUE01011723">
    <property type="protein sequence ID" value="CAG6448743.1"/>
    <property type="molecule type" value="Transcribed_RNA"/>
</dbReference>
<protein>
    <submittedName>
        <fullName evidence="2">(northern house mosquito) hypothetical protein</fullName>
    </submittedName>
</protein>
<feature type="compositionally biased region" description="Basic residues" evidence="1">
    <location>
        <begin position="13"/>
        <end position="25"/>
    </location>
</feature>
<evidence type="ECO:0000256" key="1">
    <source>
        <dbReference type="SAM" id="MobiDB-lite"/>
    </source>
</evidence>
<reference evidence="2" key="1">
    <citation type="submission" date="2021-05" db="EMBL/GenBank/DDBJ databases">
        <authorList>
            <person name="Alioto T."/>
            <person name="Alioto T."/>
            <person name="Gomez Garrido J."/>
        </authorList>
    </citation>
    <scope>NUCLEOTIDE SEQUENCE</scope>
</reference>
<sequence length="106" mass="13178">MDVEQMGRCGSTKNRRARVKRRRGRKSTDRSSRLKLWLRKRWRRKKVREIRKKRTCKKKSSSLNGMNQWWRKKLMPWTVRRRETVSKNKKTNCNRWNRLCEESSKL</sequence>
<proteinExistence type="predicted"/>
<name>A0A8D8A5B5_CULPI</name>
<organism evidence="2">
    <name type="scientific">Culex pipiens</name>
    <name type="common">House mosquito</name>
    <dbReference type="NCBI Taxonomy" id="7175"/>
    <lineage>
        <taxon>Eukaryota</taxon>
        <taxon>Metazoa</taxon>
        <taxon>Ecdysozoa</taxon>
        <taxon>Arthropoda</taxon>
        <taxon>Hexapoda</taxon>
        <taxon>Insecta</taxon>
        <taxon>Pterygota</taxon>
        <taxon>Neoptera</taxon>
        <taxon>Endopterygota</taxon>
        <taxon>Diptera</taxon>
        <taxon>Nematocera</taxon>
        <taxon>Culicoidea</taxon>
        <taxon>Culicidae</taxon>
        <taxon>Culicinae</taxon>
        <taxon>Culicini</taxon>
        <taxon>Culex</taxon>
        <taxon>Culex</taxon>
    </lineage>
</organism>
<dbReference type="AlphaFoldDB" id="A0A8D8A5B5"/>